<dbReference type="EMBL" id="MT143184">
    <property type="protein sequence ID" value="QJA93882.1"/>
    <property type="molecule type" value="Genomic_DNA"/>
</dbReference>
<dbReference type="AlphaFoldDB" id="A0A6M3LJV1"/>
<gene>
    <name evidence="1" type="ORF">MM415B04089_0011</name>
</gene>
<evidence type="ECO:0000313" key="1">
    <source>
        <dbReference type="EMBL" id="QJA93882.1"/>
    </source>
</evidence>
<name>A0A6M3LJV1_9ZZZZ</name>
<accession>A0A6M3LJV1</accession>
<protein>
    <submittedName>
        <fullName evidence="1">Uncharacterized protein</fullName>
    </submittedName>
</protein>
<reference evidence="1" key="1">
    <citation type="submission" date="2020-03" db="EMBL/GenBank/DDBJ databases">
        <title>The deep terrestrial virosphere.</title>
        <authorList>
            <person name="Holmfeldt K."/>
            <person name="Nilsson E."/>
            <person name="Simone D."/>
            <person name="Lopez-Fernandez M."/>
            <person name="Wu X."/>
            <person name="de Brujin I."/>
            <person name="Lundin D."/>
            <person name="Andersson A."/>
            <person name="Bertilsson S."/>
            <person name="Dopson M."/>
        </authorList>
    </citation>
    <scope>NUCLEOTIDE SEQUENCE</scope>
    <source>
        <strain evidence="1">MM415B04089</strain>
    </source>
</reference>
<proteinExistence type="predicted"/>
<organism evidence="1">
    <name type="scientific">viral metagenome</name>
    <dbReference type="NCBI Taxonomy" id="1070528"/>
    <lineage>
        <taxon>unclassified sequences</taxon>
        <taxon>metagenomes</taxon>
        <taxon>organismal metagenomes</taxon>
    </lineage>
</organism>
<sequence length="39" mass="4584">MLLFSGKAKDMTYKMLLWSAYMNKARYMEALDVADFCLN</sequence>